<feature type="transmembrane region" description="Helical" evidence="1">
    <location>
        <begin position="106"/>
        <end position="128"/>
    </location>
</feature>
<dbReference type="PANTHER" id="PTHR37953">
    <property type="entry name" value="UPF0127 PROTEIN MJ1496"/>
    <property type="match status" value="1"/>
</dbReference>
<keyword evidence="1" id="KW-1133">Transmembrane helix</keyword>
<protein>
    <recommendedName>
        <fullName evidence="3">DUF192 domain-containing protein</fullName>
    </recommendedName>
</protein>
<dbReference type="Gene3D" id="2.60.120.1140">
    <property type="entry name" value="Protein of unknown function DUF192"/>
    <property type="match status" value="1"/>
</dbReference>
<reference evidence="2" key="1">
    <citation type="journal article" date="2020" name="Nature">
        <title>Giant virus diversity and host interactions through global metagenomics.</title>
        <authorList>
            <person name="Schulz F."/>
            <person name="Roux S."/>
            <person name="Paez-Espino D."/>
            <person name="Jungbluth S."/>
            <person name="Walsh D.A."/>
            <person name="Denef V.J."/>
            <person name="McMahon K.D."/>
            <person name="Konstantinidis K.T."/>
            <person name="Eloe-Fadrosh E.A."/>
            <person name="Kyrpides N.C."/>
            <person name="Woyke T."/>
        </authorList>
    </citation>
    <scope>NUCLEOTIDE SEQUENCE</scope>
    <source>
        <strain evidence="2">GVMAG-M-3300020187-37</strain>
    </source>
</reference>
<keyword evidence="1" id="KW-0472">Membrane</keyword>
<dbReference type="InterPro" id="IPR003795">
    <property type="entry name" value="DUF192"/>
</dbReference>
<organism evidence="2">
    <name type="scientific">viral metagenome</name>
    <dbReference type="NCBI Taxonomy" id="1070528"/>
    <lineage>
        <taxon>unclassified sequences</taxon>
        <taxon>metagenomes</taxon>
        <taxon>organismal metagenomes</taxon>
    </lineage>
</organism>
<dbReference type="PANTHER" id="PTHR37953:SF1">
    <property type="entry name" value="UPF0127 PROTEIN MJ1496"/>
    <property type="match status" value="1"/>
</dbReference>
<proteinExistence type="predicted"/>
<accession>A0A6C0C5R4</accession>
<dbReference type="Pfam" id="PF02643">
    <property type="entry name" value="DUF192"/>
    <property type="match status" value="1"/>
</dbReference>
<evidence type="ECO:0000313" key="2">
    <source>
        <dbReference type="EMBL" id="QHS99662.1"/>
    </source>
</evidence>
<name>A0A6C0C5R4_9ZZZZ</name>
<sequence>MFIFGSKVSGQDAVKGLMYVKEPLNRYYGMLFDMSPVKKNHSMWMKNTFIPLDIIFLDENMNIVGYKENNKPHSLKSITINKLSRYVLEMNGGSVKLNNLNIGDKIYFFNIKYVIFFIILIILLIIYFKYFK</sequence>
<evidence type="ECO:0008006" key="3">
    <source>
        <dbReference type="Google" id="ProtNLM"/>
    </source>
</evidence>
<keyword evidence="1" id="KW-0812">Transmembrane</keyword>
<dbReference type="EMBL" id="MN739345">
    <property type="protein sequence ID" value="QHS99662.1"/>
    <property type="molecule type" value="Genomic_DNA"/>
</dbReference>
<dbReference type="AlphaFoldDB" id="A0A6C0C5R4"/>
<evidence type="ECO:0000256" key="1">
    <source>
        <dbReference type="SAM" id="Phobius"/>
    </source>
</evidence>
<dbReference type="InterPro" id="IPR038695">
    <property type="entry name" value="Saro_0823-like_sf"/>
</dbReference>